<keyword evidence="1" id="KW-0732">Signal</keyword>
<feature type="domain" description="BON" evidence="2">
    <location>
        <begin position="149"/>
        <end position="217"/>
    </location>
</feature>
<evidence type="ECO:0000256" key="1">
    <source>
        <dbReference type="ARBA" id="ARBA00022729"/>
    </source>
</evidence>
<dbReference type="InterPro" id="IPR014004">
    <property type="entry name" value="Transpt-assoc_nodulatn_dom_bac"/>
</dbReference>
<accession>A0ABU9KW75</accession>
<dbReference type="EMBL" id="JBCDNA010000001">
    <property type="protein sequence ID" value="MEL4454428.1"/>
    <property type="molecule type" value="Genomic_DNA"/>
</dbReference>
<dbReference type="PANTHER" id="PTHR34606">
    <property type="entry name" value="BON DOMAIN-CONTAINING PROTEIN"/>
    <property type="match status" value="1"/>
</dbReference>
<dbReference type="PANTHER" id="PTHR34606:SF4">
    <property type="entry name" value="OUTER MEMBRANE LIPOPROTEIN DOLP"/>
    <property type="match status" value="1"/>
</dbReference>
<reference evidence="3 4" key="1">
    <citation type="submission" date="2024-04" db="EMBL/GenBank/DDBJ databases">
        <title>whole genome sequencing of Lutimonas vermicola strain IMCC1616.</title>
        <authorList>
            <person name="Bae S.S."/>
        </authorList>
    </citation>
    <scope>NUCLEOTIDE SEQUENCE [LARGE SCALE GENOMIC DNA]</scope>
    <source>
        <strain evidence="3 4">IMCC1616</strain>
    </source>
</reference>
<name>A0ABU9KW75_9FLAO</name>
<gene>
    <name evidence="3" type="ORF">AABB81_00870</name>
</gene>
<dbReference type="InterPro" id="IPR051686">
    <property type="entry name" value="Lipoprotein_DolP"/>
</dbReference>
<dbReference type="Proteomes" id="UP001474120">
    <property type="component" value="Unassembled WGS sequence"/>
</dbReference>
<keyword evidence="4" id="KW-1185">Reference proteome</keyword>
<dbReference type="PROSITE" id="PS50914">
    <property type="entry name" value="BON"/>
    <property type="match status" value="3"/>
</dbReference>
<dbReference type="Gene3D" id="3.30.1340.30">
    <property type="match status" value="3"/>
</dbReference>
<dbReference type="Pfam" id="PF04972">
    <property type="entry name" value="BON"/>
    <property type="match status" value="3"/>
</dbReference>
<dbReference type="RefSeq" id="WP_342157966.1">
    <property type="nucleotide sequence ID" value="NZ_JBCDNA010000001.1"/>
</dbReference>
<evidence type="ECO:0000313" key="4">
    <source>
        <dbReference type="Proteomes" id="UP001474120"/>
    </source>
</evidence>
<dbReference type="SMART" id="SM00749">
    <property type="entry name" value="BON"/>
    <property type="match status" value="3"/>
</dbReference>
<sequence>MRTDVEIKEDVLDELAWEPDIDETQIGVIVENGVVTLSGVVDSYSKKLAAEKAVKRVKGVRAIAEDVEVKYGISYKKTDKEVAKAVIKALEWNSAVPDEDIKVKVEDGWVILSGEVAWDYQKKAAKKTVGNLLGVKKVVNNITLKKSIKPFEVKDRIRKAFARMANVDAEDIEVVTSGHTVTLKGRVSSLQEREDAEAAAYMAPDVYDVVNELKIQYRAEYA</sequence>
<comment type="caution">
    <text evidence="3">The sequence shown here is derived from an EMBL/GenBank/DDBJ whole genome shotgun (WGS) entry which is preliminary data.</text>
</comment>
<protein>
    <submittedName>
        <fullName evidence="3">BON domain-containing protein</fullName>
    </submittedName>
</protein>
<feature type="domain" description="BON" evidence="2">
    <location>
        <begin position="3"/>
        <end position="71"/>
    </location>
</feature>
<feature type="domain" description="BON" evidence="2">
    <location>
        <begin position="78"/>
        <end position="146"/>
    </location>
</feature>
<evidence type="ECO:0000259" key="2">
    <source>
        <dbReference type="PROSITE" id="PS50914"/>
    </source>
</evidence>
<organism evidence="3 4">
    <name type="scientific">Lutimonas vermicola</name>
    <dbReference type="NCBI Taxonomy" id="414288"/>
    <lineage>
        <taxon>Bacteria</taxon>
        <taxon>Pseudomonadati</taxon>
        <taxon>Bacteroidota</taxon>
        <taxon>Flavobacteriia</taxon>
        <taxon>Flavobacteriales</taxon>
        <taxon>Flavobacteriaceae</taxon>
        <taxon>Lutimonas</taxon>
    </lineage>
</organism>
<dbReference type="InterPro" id="IPR007055">
    <property type="entry name" value="BON_dom"/>
</dbReference>
<proteinExistence type="predicted"/>
<evidence type="ECO:0000313" key="3">
    <source>
        <dbReference type="EMBL" id="MEL4454428.1"/>
    </source>
</evidence>